<dbReference type="KEGG" id="tcr:511491.70"/>
<keyword evidence="3 7" id="KW-0812">Transmembrane</keyword>
<dbReference type="PANTHER" id="PTHR10766:SF178">
    <property type="entry name" value="TRANSMEMBRANE 9 SUPERFAMILY MEMBER"/>
    <property type="match status" value="1"/>
</dbReference>
<dbReference type="AlphaFoldDB" id="Q4DHP3"/>
<feature type="transmembrane region" description="Helical" evidence="7">
    <location>
        <begin position="366"/>
        <end position="389"/>
    </location>
</feature>
<dbReference type="eggNOG" id="KOG1278">
    <property type="taxonomic scope" value="Eukaryota"/>
</dbReference>
<comment type="caution">
    <text evidence="8">The sequence shown here is derived from an EMBL/GenBank/DDBJ whole genome shotgun (WGS) entry which is preliminary data.</text>
</comment>
<feature type="transmembrane region" description="Helical" evidence="7">
    <location>
        <begin position="462"/>
        <end position="485"/>
    </location>
</feature>
<dbReference type="PaxDb" id="353153-Q4DHP3"/>
<accession>Q4DHP3</accession>
<keyword evidence="4" id="KW-0732">Signal</keyword>
<evidence type="ECO:0000313" key="8">
    <source>
        <dbReference type="EMBL" id="EAN92041.1"/>
    </source>
</evidence>
<dbReference type="InParanoid" id="Q4DHP3"/>
<dbReference type="GeneID" id="3545358"/>
<sequence>MGAYLLQCQLLPDSSNMLGALTGRGLVPPPCHLWPRTVPAHVRCKVTFIFSFFSFFCFICVASGSQVVKVLHRKVKSRKLEVTSTAAWGKKRKGMLLCTGERHAFSRFFCLLVALLTLLFAFSVEASAFSVLKTIASSYHQGDVIPVMVSSLTSKAKVMPMPWRLVAQCSLKKKKRYRRNIGQLLFGDQLEESPYEVAVLKNATCVPLCTVTMTPKDQKYLSKLIEGRYRGNLYVDDLPGLVDITLKKGGHRVTTGYNLGYLNSFSGPGRAVVNNHLIFTISYHPVESPFNLEGRTYRIVQFQITPTSVHYNNAICDPTDLLNVGPQLLSDDRISYSYSVHWVESPLTWSTRWDVFMKMTTRESKVHWFSIVNFFIITLLQTLALWYVLVRALRKDFLYYNDLEAEEQDETGWKVVHGDVFRRPRGVGLLSMCVGTGTQLAMMLGATLCVACMGFFSPQSRGMLVSTLLFLFVLFSFFNGMVTAMLIKYMKMRSWKLIFTTSLFYPAQMFFGYFVLNFIHLGNYAASSASLYSFIILLLLWQGVSTPLLLLGAAVGFRLNITTPVKVSSIPRTIPPAPWYFDSVLTIILPGFVPFSASHVEVTYIFGSVWHGTVYYMFGFLLAVYVLVMVVAAQTAVFSTYIQLNRQNYHWWWRSFLTSASYGVWIFFYSVFYYFFYSTLKGFLSAVLFFGYMGMVAYTLCLLSGAVGFLASFAFVRVIYSNVKVE</sequence>
<feature type="transmembrane region" description="Helical" evidence="7">
    <location>
        <begin position="577"/>
        <end position="595"/>
    </location>
</feature>
<keyword evidence="5 7" id="KW-1133">Transmembrane helix</keyword>
<reference evidence="8 9" key="1">
    <citation type="journal article" date="2005" name="Science">
        <title>The genome sequence of Trypanosoma cruzi, etiologic agent of Chagas disease.</title>
        <authorList>
            <person name="El-Sayed N.M."/>
            <person name="Myler P.J."/>
            <person name="Bartholomeu D.C."/>
            <person name="Nilsson D."/>
            <person name="Aggarwal G."/>
            <person name="Tran A.N."/>
            <person name="Ghedin E."/>
            <person name="Worthey E.A."/>
            <person name="Delcher A.L."/>
            <person name="Blandin G."/>
            <person name="Westenberger S.J."/>
            <person name="Caler E."/>
            <person name="Cerqueira G.C."/>
            <person name="Branche C."/>
            <person name="Haas B."/>
            <person name="Anupama A."/>
            <person name="Arner E."/>
            <person name="Aslund L."/>
            <person name="Attipoe P."/>
            <person name="Bontempi E."/>
            <person name="Bringaud F."/>
            <person name="Burton P."/>
            <person name="Cadag E."/>
            <person name="Campbell D.A."/>
            <person name="Carrington M."/>
            <person name="Crabtree J."/>
            <person name="Darban H."/>
            <person name="da Silveira J.F."/>
            <person name="de Jong P."/>
            <person name="Edwards K."/>
            <person name="Englund P.T."/>
            <person name="Fazelina G."/>
            <person name="Feldblyum T."/>
            <person name="Ferella M."/>
            <person name="Frasch A.C."/>
            <person name="Gull K."/>
            <person name="Horn D."/>
            <person name="Hou L."/>
            <person name="Huang Y."/>
            <person name="Kindlund E."/>
            <person name="Klingbeil M."/>
            <person name="Kluge S."/>
            <person name="Koo H."/>
            <person name="Lacerda D."/>
            <person name="Levin M.J."/>
            <person name="Lorenzi H."/>
            <person name="Louie T."/>
            <person name="Machado C.R."/>
            <person name="McCulloch R."/>
            <person name="McKenna A."/>
            <person name="Mizuno Y."/>
            <person name="Mottram J.C."/>
            <person name="Nelson S."/>
            <person name="Ochaya S."/>
            <person name="Osoegawa K."/>
            <person name="Pai G."/>
            <person name="Parsons M."/>
            <person name="Pentony M."/>
            <person name="Pettersson U."/>
            <person name="Pop M."/>
            <person name="Ramirez J.L."/>
            <person name="Rinta J."/>
            <person name="Robertson L."/>
            <person name="Salzberg S.L."/>
            <person name="Sanchez D.O."/>
            <person name="Seyler A."/>
            <person name="Sharma R."/>
            <person name="Shetty J."/>
            <person name="Simpson A.J."/>
            <person name="Sisk E."/>
            <person name="Tammi M.T."/>
            <person name="Tarleton R."/>
            <person name="Teixeira S."/>
            <person name="Van Aken S."/>
            <person name="Vogt C."/>
            <person name="Ward P.N."/>
            <person name="Wickstead B."/>
            <person name="Wortman J."/>
            <person name="White O."/>
            <person name="Fraser C.M."/>
            <person name="Stuart K.D."/>
            <person name="Andersson B."/>
        </authorList>
    </citation>
    <scope>NUCLEOTIDE SEQUENCE [LARGE SCALE GENOMIC DNA]</scope>
    <source>
        <strain evidence="8 9">CL Brener</strain>
    </source>
</reference>
<feature type="transmembrane region" description="Helical" evidence="7">
    <location>
        <begin position="497"/>
        <end position="519"/>
    </location>
</feature>
<dbReference type="PANTHER" id="PTHR10766">
    <property type="entry name" value="TRANSMEMBRANE 9 SUPERFAMILY PROTEIN"/>
    <property type="match status" value="1"/>
</dbReference>
<evidence type="ECO:0000256" key="4">
    <source>
        <dbReference type="ARBA" id="ARBA00022729"/>
    </source>
</evidence>
<feature type="transmembrane region" description="Helical" evidence="7">
    <location>
        <begin position="615"/>
        <end position="639"/>
    </location>
</feature>
<feature type="transmembrane region" description="Helical" evidence="7">
    <location>
        <begin position="696"/>
        <end position="720"/>
    </location>
</feature>
<comment type="similarity">
    <text evidence="2 7">Belongs to the nonaspanin (TM9SF) (TC 9.A.2) family.</text>
</comment>
<evidence type="ECO:0000256" key="2">
    <source>
        <dbReference type="ARBA" id="ARBA00005227"/>
    </source>
</evidence>
<feature type="transmembrane region" description="Helical" evidence="7">
    <location>
        <begin position="48"/>
        <end position="71"/>
    </location>
</feature>
<feature type="transmembrane region" description="Helical" evidence="7">
    <location>
        <begin position="104"/>
        <end position="124"/>
    </location>
</feature>
<dbReference type="GO" id="GO:0016020">
    <property type="term" value="C:membrane"/>
    <property type="evidence" value="ECO:0007669"/>
    <property type="project" value="UniProtKB-SubCell"/>
</dbReference>
<organism evidence="8 9">
    <name type="scientific">Trypanosoma cruzi (strain CL Brener)</name>
    <dbReference type="NCBI Taxonomy" id="353153"/>
    <lineage>
        <taxon>Eukaryota</taxon>
        <taxon>Discoba</taxon>
        <taxon>Euglenozoa</taxon>
        <taxon>Kinetoplastea</taxon>
        <taxon>Metakinetoplastina</taxon>
        <taxon>Trypanosomatida</taxon>
        <taxon>Trypanosomatidae</taxon>
        <taxon>Trypanosoma</taxon>
        <taxon>Schizotrypanum</taxon>
    </lineage>
</organism>
<comment type="subcellular location">
    <subcellularLocation>
        <location evidence="1">Membrane</location>
        <topology evidence="1">Multi-pass membrane protein</topology>
    </subcellularLocation>
</comment>
<feature type="transmembrane region" description="Helical" evidence="7">
    <location>
        <begin position="531"/>
        <end position="557"/>
    </location>
</feature>
<dbReference type="EMBL" id="AAHK01000468">
    <property type="protein sequence ID" value="EAN92041.1"/>
    <property type="molecule type" value="Genomic_DNA"/>
</dbReference>
<feature type="transmembrane region" description="Helical" evidence="7">
    <location>
        <begin position="651"/>
        <end position="676"/>
    </location>
</feature>
<evidence type="ECO:0000256" key="6">
    <source>
        <dbReference type="ARBA" id="ARBA00023136"/>
    </source>
</evidence>
<name>Q4DHP3_TRYCC</name>
<dbReference type="RefSeq" id="XP_813892.1">
    <property type="nucleotide sequence ID" value="XM_808799.1"/>
</dbReference>
<keyword evidence="6 7" id="KW-0472">Membrane</keyword>
<dbReference type="Pfam" id="PF02990">
    <property type="entry name" value="EMP70"/>
    <property type="match status" value="1"/>
</dbReference>
<evidence type="ECO:0000256" key="5">
    <source>
        <dbReference type="ARBA" id="ARBA00022989"/>
    </source>
</evidence>
<dbReference type="Proteomes" id="UP000002296">
    <property type="component" value="Unassembled WGS sequence"/>
</dbReference>
<evidence type="ECO:0000256" key="1">
    <source>
        <dbReference type="ARBA" id="ARBA00004141"/>
    </source>
</evidence>
<dbReference type="InterPro" id="IPR004240">
    <property type="entry name" value="EMP70"/>
</dbReference>
<dbReference type="OMA" id="LNYHWWW"/>
<protein>
    <recommendedName>
        <fullName evidence="7">Transmembrane 9 superfamily member</fullName>
    </recommendedName>
</protein>
<evidence type="ECO:0000256" key="7">
    <source>
        <dbReference type="RuleBase" id="RU363079"/>
    </source>
</evidence>
<keyword evidence="9" id="KW-1185">Reference proteome</keyword>
<feature type="transmembrane region" description="Helical" evidence="7">
    <location>
        <begin position="429"/>
        <end position="456"/>
    </location>
</feature>
<evidence type="ECO:0000256" key="3">
    <source>
        <dbReference type="ARBA" id="ARBA00022692"/>
    </source>
</evidence>
<evidence type="ECO:0000313" key="9">
    <source>
        <dbReference type="Proteomes" id="UP000002296"/>
    </source>
</evidence>
<gene>
    <name evidence="8" type="ORF">Tc00.1047053511491.70</name>
</gene>
<proteinExistence type="inferred from homology"/>
<dbReference type="GO" id="GO:0072657">
    <property type="term" value="P:protein localization to membrane"/>
    <property type="evidence" value="ECO:0007669"/>
    <property type="project" value="TreeGrafter"/>
</dbReference>